<evidence type="ECO:0000313" key="3">
    <source>
        <dbReference type="Proteomes" id="UP000294299"/>
    </source>
</evidence>
<dbReference type="RefSeq" id="WP_134483626.1">
    <property type="nucleotide sequence ID" value="NZ_LR216287.1"/>
</dbReference>
<dbReference type="GeneID" id="39420704"/>
<accession>A0A484IDB9</accession>
<dbReference type="AlphaFoldDB" id="A0A484IDB9"/>
<dbReference type="EMBL" id="LR216287">
    <property type="protein sequence ID" value="VFJ13660.1"/>
    <property type="molecule type" value="Genomic_DNA"/>
</dbReference>
<feature type="compositionally biased region" description="Polar residues" evidence="1">
    <location>
        <begin position="188"/>
        <end position="209"/>
    </location>
</feature>
<name>A0A484IDB9_9ARCH</name>
<dbReference type="KEGG" id="nfn:NFRAN_1338"/>
<dbReference type="Proteomes" id="UP000294299">
    <property type="component" value="Chromosome NFRAN"/>
</dbReference>
<keyword evidence="3" id="KW-1185">Reference proteome</keyword>
<protein>
    <submittedName>
        <fullName evidence="2">Uncharacterized protein</fullName>
    </submittedName>
</protein>
<proteinExistence type="predicted"/>
<feature type="compositionally biased region" description="Polar residues" evidence="1">
    <location>
        <begin position="132"/>
        <end position="151"/>
    </location>
</feature>
<feature type="compositionally biased region" description="Low complexity" evidence="1">
    <location>
        <begin position="161"/>
        <end position="182"/>
    </location>
</feature>
<reference evidence="2 3" key="1">
    <citation type="submission" date="2019-02" db="EMBL/GenBank/DDBJ databases">
        <authorList>
            <person name="Lehtovirta-Morley E L."/>
        </authorList>
    </citation>
    <scope>NUCLEOTIDE SEQUENCE [LARGE SCALE GENOMIC DNA]</scope>
    <source>
        <strain evidence="2">NFRAN1</strain>
    </source>
</reference>
<organism evidence="2 3">
    <name type="scientific">Candidatus Nitrosocosmicus franklandianus</name>
    <dbReference type="NCBI Taxonomy" id="1798806"/>
    <lineage>
        <taxon>Archaea</taxon>
        <taxon>Nitrososphaerota</taxon>
        <taxon>Nitrososphaeria</taxon>
        <taxon>Nitrososphaerales</taxon>
        <taxon>Nitrososphaeraceae</taxon>
        <taxon>Candidatus Nitrosocosmicus</taxon>
    </lineage>
</organism>
<feature type="region of interest" description="Disordered" evidence="1">
    <location>
        <begin position="91"/>
        <end position="209"/>
    </location>
</feature>
<evidence type="ECO:0000313" key="2">
    <source>
        <dbReference type="EMBL" id="VFJ13660.1"/>
    </source>
</evidence>
<feature type="compositionally biased region" description="Low complexity" evidence="1">
    <location>
        <begin position="105"/>
        <end position="126"/>
    </location>
</feature>
<evidence type="ECO:0000256" key="1">
    <source>
        <dbReference type="SAM" id="MobiDB-lite"/>
    </source>
</evidence>
<dbReference type="OrthoDB" id="12128at2157"/>
<sequence length="209" mass="21274">MNKTKNIHNTNKNKFMVASIAIVVALALITSPLMAMDNDAFATNKKKSGNVAQQAIEQSQASVQNALCVSGSGTFVSCNNLSFQNQKNTGNNALAQQQGSGKGSGNSAEQSISQSQSSEQNSQVVSGGDTIGSGNNINVQNQENSGNNALAQQQGSGKGSGNSAEQSISQSQSSEQNSQVVSGGDTIGSGNNVNVQSQTNSGSNAAAQN</sequence>
<gene>
    <name evidence="2" type="ORF">NFRAN_1338</name>
</gene>